<dbReference type="RefSeq" id="WP_150697936.1">
    <property type="nucleotide sequence ID" value="NZ_CABPRZ010000012.1"/>
</dbReference>
<sequence length="83" mass="9074">MHAMHTGFVVCPACLARFPVAATTPDIEHMRQYLASDARVRCPTCDTTFACNKALSSVELEPVQDGVTLKPTPERSLDGMDNH</sequence>
<protein>
    <submittedName>
        <fullName evidence="1">Uncharacterized protein</fullName>
    </submittedName>
</protein>
<gene>
    <name evidence="1" type="ORF">PTE30175_03085</name>
</gene>
<dbReference type="EMBL" id="CABPRZ010000012">
    <property type="protein sequence ID" value="VVE21553.1"/>
    <property type="molecule type" value="Genomic_DNA"/>
</dbReference>
<proteinExistence type="predicted"/>
<keyword evidence="2" id="KW-1185">Reference proteome</keyword>
<accession>A0A5E4WBM9</accession>
<evidence type="ECO:0000313" key="1">
    <source>
        <dbReference type="EMBL" id="VVE21553.1"/>
    </source>
</evidence>
<dbReference type="OrthoDB" id="8943033at2"/>
<reference evidence="1 2" key="1">
    <citation type="submission" date="2019-08" db="EMBL/GenBank/DDBJ databases">
        <authorList>
            <person name="Peeters C."/>
        </authorList>
    </citation>
    <scope>NUCLEOTIDE SEQUENCE [LARGE SCALE GENOMIC DNA]</scope>
    <source>
        <strain evidence="1 2">LMG 30175</strain>
    </source>
</reference>
<dbReference type="Proteomes" id="UP000414233">
    <property type="component" value="Unassembled WGS sequence"/>
</dbReference>
<name>A0A5E4WBM9_9BURK</name>
<dbReference type="SUPFAM" id="SSF161234">
    <property type="entry name" value="E7 C-terminal domain-like"/>
    <property type="match status" value="1"/>
</dbReference>
<dbReference type="AlphaFoldDB" id="A0A5E4WBM9"/>
<organism evidence="1 2">
    <name type="scientific">Pandoraea terrae</name>
    <dbReference type="NCBI Taxonomy" id="1537710"/>
    <lineage>
        <taxon>Bacteria</taxon>
        <taxon>Pseudomonadati</taxon>
        <taxon>Pseudomonadota</taxon>
        <taxon>Betaproteobacteria</taxon>
        <taxon>Burkholderiales</taxon>
        <taxon>Burkholderiaceae</taxon>
        <taxon>Pandoraea</taxon>
    </lineage>
</organism>
<evidence type="ECO:0000313" key="2">
    <source>
        <dbReference type="Proteomes" id="UP000414233"/>
    </source>
</evidence>